<sequence>MVTRNGPVKSRKKAEMGTATYDALTFMKATLRNTPGAVEDVKAAAELAKVQCENIGLVSGGLWDEHGVSWLIQLYNTYVQIVEVGAPVEVPVAEPETDIPGGIRDSFPPDRTTEDPTGEKPPAPFKAPNTKVLARALAERFTLHDGTRSTQKAIGLWTRKEIMDSVGYKSRAIEGRTFVMNAWITLAGMLPYNDSIVHDFVTEEQLEQLGLRGDDD</sequence>
<dbReference type="AlphaFoldDB" id="A0A0F9J4I4"/>
<organism evidence="2">
    <name type="scientific">marine sediment metagenome</name>
    <dbReference type="NCBI Taxonomy" id="412755"/>
    <lineage>
        <taxon>unclassified sequences</taxon>
        <taxon>metagenomes</taxon>
        <taxon>ecological metagenomes</taxon>
    </lineage>
</organism>
<accession>A0A0F9J4I4</accession>
<evidence type="ECO:0000256" key="1">
    <source>
        <dbReference type="SAM" id="MobiDB-lite"/>
    </source>
</evidence>
<gene>
    <name evidence="2" type="ORF">LCGC14_1575770</name>
</gene>
<proteinExistence type="predicted"/>
<comment type="caution">
    <text evidence="2">The sequence shown here is derived from an EMBL/GenBank/DDBJ whole genome shotgun (WGS) entry which is preliminary data.</text>
</comment>
<feature type="compositionally biased region" description="Basic and acidic residues" evidence="1">
    <location>
        <begin position="107"/>
        <end position="118"/>
    </location>
</feature>
<reference evidence="2" key="1">
    <citation type="journal article" date="2015" name="Nature">
        <title>Complex archaea that bridge the gap between prokaryotes and eukaryotes.</title>
        <authorList>
            <person name="Spang A."/>
            <person name="Saw J.H."/>
            <person name="Jorgensen S.L."/>
            <person name="Zaremba-Niedzwiedzka K."/>
            <person name="Martijn J."/>
            <person name="Lind A.E."/>
            <person name="van Eijk R."/>
            <person name="Schleper C."/>
            <person name="Guy L."/>
            <person name="Ettema T.J."/>
        </authorList>
    </citation>
    <scope>NUCLEOTIDE SEQUENCE</scope>
</reference>
<feature type="region of interest" description="Disordered" evidence="1">
    <location>
        <begin position="93"/>
        <end position="127"/>
    </location>
</feature>
<evidence type="ECO:0000313" key="2">
    <source>
        <dbReference type="EMBL" id="KKM27334.1"/>
    </source>
</evidence>
<protein>
    <submittedName>
        <fullName evidence="2">Uncharacterized protein</fullName>
    </submittedName>
</protein>
<name>A0A0F9J4I4_9ZZZZ</name>
<dbReference type="EMBL" id="LAZR01012342">
    <property type="protein sequence ID" value="KKM27334.1"/>
    <property type="molecule type" value="Genomic_DNA"/>
</dbReference>